<evidence type="ECO:0000313" key="3">
    <source>
        <dbReference type="EMBL" id="TRD21684.1"/>
    </source>
</evidence>
<organism evidence="3 4">
    <name type="scientific">Palleronia caenipelagi</name>
    <dbReference type="NCBI Taxonomy" id="2489174"/>
    <lineage>
        <taxon>Bacteria</taxon>
        <taxon>Pseudomonadati</taxon>
        <taxon>Pseudomonadota</taxon>
        <taxon>Alphaproteobacteria</taxon>
        <taxon>Rhodobacterales</taxon>
        <taxon>Roseobacteraceae</taxon>
        <taxon>Palleronia</taxon>
    </lineage>
</organism>
<sequence>MRQIDENLRRVYRDDEPPTDVPDRFKVLLEKLKEKEQRDG</sequence>
<gene>
    <name evidence="3" type="ORF">FEV53_08055</name>
</gene>
<dbReference type="InterPro" id="IPR041649">
    <property type="entry name" value="NepR"/>
</dbReference>
<comment type="caution">
    <text evidence="3">The sequence shown here is derived from an EMBL/GenBank/DDBJ whole genome shotgun (WGS) entry which is preliminary data.</text>
</comment>
<keyword evidence="4" id="KW-1185">Reference proteome</keyword>
<dbReference type="EMBL" id="VFSV01000010">
    <property type="protein sequence ID" value="TRD21684.1"/>
    <property type="molecule type" value="Genomic_DNA"/>
</dbReference>
<feature type="region of interest" description="Disordered" evidence="1">
    <location>
        <begin position="1"/>
        <end position="25"/>
    </location>
</feature>
<name>A0A547Q5M2_9RHOB</name>
<dbReference type="Pfam" id="PF18557">
    <property type="entry name" value="NepR"/>
    <property type="match status" value="1"/>
</dbReference>
<dbReference type="AlphaFoldDB" id="A0A547Q5M2"/>
<feature type="domain" description="Anti-sigma factor NepR" evidence="2">
    <location>
        <begin position="2"/>
        <end position="36"/>
    </location>
</feature>
<accession>A0A547Q5M2</accession>
<reference evidence="3 4" key="1">
    <citation type="submission" date="2019-06" db="EMBL/GenBank/DDBJ databases">
        <title>Paenimaribius caenipelagi gen. nov., sp. nov., isolated from a tidal flat.</title>
        <authorList>
            <person name="Yoon J.-H."/>
        </authorList>
    </citation>
    <scope>NUCLEOTIDE SEQUENCE [LARGE SCALE GENOMIC DNA]</scope>
    <source>
        <strain evidence="3 4">JBTF-M29</strain>
    </source>
</reference>
<evidence type="ECO:0000259" key="2">
    <source>
        <dbReference type="Pfam" id="PF18557"/>
    </source>
</evidence>
<dbReference type="RefSeq" id="WP_142834294.1">
    <property type="nucleotide sequence ID" value="NZ_VFSV01000010.1"/>
</dbReference>
<proteinExistence type="predicted"/>
<protein>
    <submittedName>
        <fullName evidence="3">Regulator</fullName>
    </submittedName>
</protein>
<evidence type="ECO:0000313" key="4">
    <source>
        <dbReference type="Proteomes" id="UP000318590"/>
    </source>
</evidence>
<evidence type="ECO:0000256" key="1">
    <source>
        <dbReference type="SAM" id="MobiDB-lite"/>
    </source>
</evidence>
<dbReference type="Proteomes" id="UP000318590">
    <property type="component" value="Unassembled WGS sequence"/>
</dbReference>